<keyword evidence="2" id="KW-1185">Reference proteome</keyword>
<evidence type="ECO:0000313" key="1">
    <source>
        <dbReference type="EMBL" id="MBB6492298.1"/>
    </source>
</evidence>
<proteinExistence type="predicted"/>
<comment type="caution">
    <text evidence="1">The sequence shown here is derived from an EMBL/GenBank/DDBJ whole genome shotgun (WGS) entry which is preliminary data.</text>
</comment>
<sequence>MMNRFHMSMAFIRAMENRLDLKPLTKTAETIS</sequence>
<reference evidence="1 2" key="1">
    <citation type="submission" date="2020-08" db="EMBL/GenBank/DDBJ databases">
        <title>Genomic Encyclopedia of Type Strains, Phase IV (KMG-V): Genome sequencing to study the core and pangenomes of soil and plant-associated prokaryotes.</title>
        <authorList>
            <person name="Whitman W."/>
        </authorList>
    </citation>
    <scope>NUCLEOTIDE SEQUENCE [LARGE SCALE GENOMIC DNA]</scope>
    <source>
        <strain evidence="1 2">SEMIA 4059</strain>
    </source>
</reference>
<dbReference type="EMBL" id="JACHBF010000006">
    <property type="protein sequence ID" value="MBB6492298.1"/>
    <property type="molecule type" value="Genomic_DNA"/>
</dbReference>
<protein>
    <submittedName>
        <fullName evidence="1">Uncharacterized protein</fullName>
    </submittedName>
</protein>
<dbReference type="Proteomes" id="UP000526625">
    <property type="component" value="Unassembled WGS sequence"/>
</dbReference>
<evidence type="ECO:0000313" key="2">
    <source>
        <dbReference type="Proteomes" id="UP000526625"/>
    </source>
</evidence>
<gene>
    <name evidence="1" type="ORF">GGD45_002704</name>
</gene>
<organism evidence="1 2">
    <name type="scientific">Rhizobium tropici</name>
    <dbReference type="NCBI Taxonomy" id="398"/>
    <lineage>
        <taxon>Bacteria</taxon>
        <taxon>Pseudomonadati</taxon>
        <taxon>Pseudomonadota</taxon>
        <taxon>Alphaproteobacteria</taxon>
        <taxon>Hyphomicrobiales</taxon>
        <taxon>Rhizobiaceae</taxon>
        <taxon>Rhizobium/Agrobacterium group</taxon>
        <taxon>Rhizobium</taxon>
    </lineage>
</organism>
<accession>A0ABR6QZG6</accession>
<name>A0ABR6QZG6_RHITR</name>